<dbReference type="InterPro" id="IPR009899">
    <property type="entry name" value="ArdA"/>
</dbReference>
<gene>
    <name evidence="1" type="ORF">SAMN05216355_11048</name>
</gene>
<sequence length="115" mass="12883">MGLNEAAEWAGCVQEAGAEHWSAVCAWVRSGAYVAEGTGEVPSVSDFEERFCGHWDSFVEYTDQLAEDTGLMKGWSAEAIKYFDWASWKNDLSYDYTVMDAPSDQGYGVYIIQNR</sequence>
<keyword evidence="2" id="KW-1185">Reference proteome</keyword>
<accession>A0A1H0DEY8</accession>
<protein>
    <submittedName>
        <fullName evidence="1">Antirestriction protein (ArdA)</fullName>
    </submittedName>
</protein>
<proteinExistence type="predicted"/>
<dbReference type="AlphaFoldDB" id="A0A1H0DEY8"/>
<evidence type="ECO:0000313" key="2">
    <source>
        <dbReference type="Proteomes" id="UP000198541"/>
    </source>
</evidence>
<organism evidence="1 2">
    <name type="scientific">Actinomyces ruminicola</name>
    <dbReference type="NCBI Taxonomy" id="332524"/>
    <lineage>
        <taxon>Bacteria</taxon>
        <taxon>Bacillati</taxon>
        <taxon>Actinomycetota</taxon>
        <taxon>Actinomycetes</taxon>
        <taxon>Actinomycetales</taxon>
        <taxon>Actinomycetaceae</taxon>
        <taxon>Actinomyces</taxon>
    </lineage>
</organism>
<reference evidence="2" key="1">
    <citation type="submission" date="2016-10" db="EMBL/GenBank/DDBJ databases">
        <authorList>
            <person name="Varghese N."/>
            <person name="Submissions S."/>
        </authorList>
    </citation>
    <scope>NUCLEOTIDE SEQUENCE [LARGE SCALE GENOMIC DNA]</scope>
    <source>
        <strain evidence="2">DSM 27982</strain>
    </source>
</reference>
<dbReference type="RefSeq" id="WP_281241809.1">
    <property type="nucleotide sequence ID" value="NZ_FNIM01000010.1"/>
</dbReference>
<evidence type="ECO:0000313" key="1">
    <source>
        <dbReference type="EMBL" id="SDN68551.1"/>
    </source>
</evidence>
<dbReference type="Proteomes" id="UP000198541">
    <property type="component" value="Unassembled WGS sequence"/>
</dbReference>
<name>A0A1H0DEY8_9ACTO</name>
<dbReference type="EMBL" id="FNIM01000010">
    <property type="protein sequence ID" value="SDN68551.1"/>
    <property type="molecule type" value="Genomic_DNA"/>
</dbReference>
<dbReference type="Pfam" id="PF07275">
    <property type="entry name" value="ArdA"/>
    <property type="match status" value="1"/>
</dbReference>